<evidence type="ECO:0000313" key="1">
    <source>
        <dbReference type="EMBL" id="TCT09619.1"/>
    </source>
</evidence>
<dbReference type="GO" id="GO:0005975">
    <property type="term" value="P:carbohydrate metabolic process"/>
    <property type="evidence" value="ECO:0007669"/>
    <property type="project" value="InterPro"/>
</dbReference>
<dbReference type="OrthoDB" id="9787041at2"/>
<dbReference type="Gene3D" id="3.20.20.370">
    <property type="entry name" value="Glycoside hydrolase/deacetylase"/>
    <property type="match status" value="1"/>
</dbReference>
<dbReference type="AlphaFoldDB" id="A0A4R3MBI7"/>
<proteinExistence type="predicted"/>
<name>A0A4R3MBI7_9BURK</name>
<dbReference type="SUPFAM" id="SSF88713">
    <property type="entry name" value="Glycoside hydrolase/deacetylase"/>
    <property type="match status" value="1"/>
</dbReference>
<dbReference type="PANTHER" id="PTHR43123:SF4">
    <property type="entry name" value="POLYSACCHARIDE DEACETYLASE"/>
    <property type="match status" value="1"/>
</dbReference>
<protein>
    <submittedName>
        <fullName evidence="1">Uncharacterized protein</fullName>
    </submittedName>
</protein>
<dbReference type="EMBL" id="SMAJ01000003">
    <property type="protein sequence ID" value="TCT09619.1"/>
    <property type="molecule type" value="Genomic_DNA"/>
</dbReference>
<gene>
    <name evidence="1" type="ORF">EDC26_103238</name>
</gene>
<reference evidence="1 2" key="1">
    <citation type="submission" date="2019-03" db="EMBL/GenBank/DDBJ databases">
        <title>Genomic Encyclopedia of Type Strains, Phase IV (KMG-IV): sequencing the most valuable type-strain genomes for metagenomic binning, comparative biology and taxonomic classification.</title>
        <authorList>
            <person name="Goeker M."/>
        </authorList>
    </citation>
    <scope>NUCLEOTIDE SEQUENCE [LARGE SCALE GENOMIC DNA]</scope>
    <source>
        <strain evidence="1 2">DSM 24591</strain>
    </source>
</reference>
<dbReference type="Proteomes" id="UP000295525">
    <property type="component" value="Unassembled WGS sequence"/>
</dbReference>
<evidence type="ECO:0000313" key="2">
    <source>
        <dbReference type="Proteomes" id="UP000295525"/>
    </source>
</evidence>
<dbReference type="InterPro" id="IPR011330">
    <property type="entry name" value="Glyco_hydro/deAcase_b/a-brl"/>
</dbReference>
<sequence length="294" mass="33962">MPDNNPRIPFQLSSERPKLKAFRGKPIMVHIVVNLEVWPFGQPMPRTILQNPHGKSPVPDIGNYSWVEYGLRTGVPRLARIFSQRQLPVTNMMSASFPDYYPRCAELVQHAEWELAGHSLFQRSLLYDENEEAVIDETLERLEKFSGKRPRGWLGPGFGESMNTPDILRSKGIEFIYDWMVDDTPCWMRTKNGHLLSLPYALDLNDVVIFALEHHSAEEYYKRFQDTVDYFASEPQSPPRVITMALHPHIIAVPYRLGTFERTIDMLLKRDDTVFVVGSQIADWYIEQNSAEHG</sequence>
<dbReference type="RefSeq" id="WP_132580393.1">
    <property type="nucleotide sequence ID" value="NZ_SMAJ01000003.1"/>
</dbReference>
<organism evidence="1 2">
    <name type="scientific">Paralcaligenes ureilyticus</name>
    <dbReference type="NCBI Taxonomy" id="627131"/>
    <lineage>
        <taxon>Bacteria</taxon>
        <taxon>Pseudomonadati</taxon>
        <taxon>Pseudomonadota</taxon>
        <taxon>Betaproteobacteria</taxon>
        <taxon>Burkholderiales</taxon>
        <taxon>Alcaligenaceae</taxon>
        <taxon>Paralcaligenes</taxon>
    </lineage>
</organism>
<accession>A0A4R3MBI7</accession>
<keyword evidence="2" id="KW-1185">Reference proteome</keyword>
<comment type="caution">
    <text evidence="1">The sequence shown here is derived from an EMBL/GenBank/DDBJ whole genome shotgun (WGS) entry which is preliminary data.</text>
</comment>
<dbReference type="PANTHER" id="PTHR43123">
    <property type="entry name" value="POLYSACCHARIDE DEACETYLASE-RELATED"/>
    <property type="match status" value="1"/>
</dbReference>